<sequence>MMYVANMYETLVNEVNVRLSSLNGMREKTIGVALEAAGGLCRKLAKNFLGKDLACLKGGSWLHLLKQGQGFPEWFRRMTGRNEVAISPSDYKFYAPRHKYRRASNSISNITGLSEFNSTDNASSLAAGQSYRSVSEDSQQTTLKQHMQPLAHQAHFHPLQQSHHQQHINQSQHIHFLTINNVARSLTCLKLLMLSSHQPFLHTWLAYNN</sequence>
<accession>A0ABS8W2V2</accession>
<organism evidence="1 2">
    <name type="scientific">Datura stramonium</name>
    <name type="common">Jimsonweed</name>
    <name type="synonym">Common thornapple</name>
    <dbReference type="NCBI Taxonomy" id="4076"/>
    <lineage>
        <taxon>Eukaryota</taxon>
        <taxon>Viridiplantae</taxon>
        <taxon>Streptophyta</taxon>
        <taxon>Embryophyta</taxon>
        <taxon>Tracheophyta</taxon>
        <taxon>Spermatophyta</taxon>
        <taxon>Magnoliopsida</taxon>
        <taxon>eudicotyledons</taxon>
        <taxon>Gunneridae</taxon>
        <taxon>Pentapetalae</taxon>
        <taxon>asterids</taxon>
        <taxon>lamiids</taxon>
        <taxon>Solanales</taxon>
        <taxon>Solanaceae</taxon>
        <taxon>Solanoideae</taxon>
        <taxon>Datureae</taxon>
        <taxon>Datura</taxon>
    </lineage>
</organism>
<keyword evidence="2" id="KW-1185">Reference proteome</keyword>
<dbReference type="EMBL" id="JACEIK010006146">
    <property type="protein sequence ID" value="MCE2055144.1"/>
    <property type="molecule type" value="Genomic_DNA"/>
</dbReference>
<proteinExistence type="predicted"/>
<evidence type="ECO:0000313" key="1">
    <source>
        <dbReference type="EMBL" id="MCE2055144.1"/>
    </source>
</evidence>
<comment type="caution">
    <text evidence="1">The sequence shown here is derived from an EMBL/GenBank/DDBJ whole genome shotgun (WGS) entry which is preliminary data.</text>
</comment>
<name>A0ABS8W2V2_DATST</name>
<gene>
    <name evidence="1" type="ORF">HAX54_042060</name>
</gene>
<protein>
    <submittedName>
        <fullName evidence="1">Uncharacterized protein</fullName>
    </submittedName>
</protein>
<reference evidence="1 2" key="1">
    <citation type="journal article" date="2021" name="BMC Genomics">
        <title>Datura genome reveals duplications of psychoactive alkaloid biosynthetic genes and high mutation rate following tissue culture.</title>
        <authorList>
            <person name="Rajewski A."/>
            <person name="Carter-House D."/>
            <person name="Stajich J."/>
            <person name="Litt A."/>
        </authorList>
    </citation>
    <scope>NUCLEOTIDE SEQUENCE [LARGE SCALE GENOMIC DNA]</scope>
    <source>
        <strain evidence="1">AR-01</strain>
    </source>
</reference>
<evidence type="ECO:0000313" key="2">
    <source>
        <dbReference type="Proteomes" id="UP000823775"/>
    </source>
</evidence>
<dbReference type="Proteomes" id="UP000823775">
    <property type="component" value="Unassembled WGS sequence"/>
</dbReference>